<evidence type="ECO:0000313" key="3">
    <source>
        <dbReference type="Proteomes" id="UP000243052"/>
    </source>
</evidence>
<dbReference type="InterPro" id="IPR001544">
    <property type="entry name" value="Aminotrans_IV"/>
</dbReference>
<accession>A0A109UZ67</accession>
<dbReference type="InterPro" id="IPR043132">
    <property type="entry name" value="BCAT-like_C"/>
</dbReference>
<dbReference type="AlphaFoldDB" id="A0A109UZ67"/>
<dbReference type="GO" id="GO:0046394">
    <property type="term" value="P:carboxylic acid biosynthetic process"/>
    <property type="evidence" value="ECO:0007669"/>
    <property type="project" value="UniProtKB-ARBA"/>
</dbReference>
<dbReference type="EMBL" id="CP014243">
    <property type="protein sequence ID" value="AMD19852.1"/>
    <property type="molecule type" value="Genomic_DNA"/>
</dbReference>
<gene>
    <name evidence="2" type="ORF">AW171_hschr31705</name>
</gene>
<dbReference type="SUPFAM" id="SSF56752">
    <property type="entry name" value="D-aminoacid aminotransferase-like PLP-dependent enzymes"/>
    <property type="match status" value="1"/>
</dbReference>
<dbReference type="InterPro" id="IPR050571">
    <property type="entry name" value="Class-IV_PLP-Dep_Aminotrnsfr"/>
</dbReference>
<proteinExistence type="inferred from homology"/>
<dbReference type="GO" id="GO:0003824">
    <property type="term" value="F:catalytic activity"/>
    <property type="evidence" value="ECO:0007669"/>
    <property type="project" value="InterPro"/>
</dbReference>
<dbReference type="GeneID" id="28723069"/>
<sequence length="378" mass="43491">MSKKMSTEGVVEYVRRNIIAPNFEDVEEVEILSTIRYDPNLTHVFPTVSPIDCDIRFDFLKNETVNPVYTSDNKDLLVKSYMQIDGHSNLYNPLQELMHLFDKPAELETPSITVAEPERNLRSVFKDRFFLLKEHQQRLDLALSYFEWDFEIPRSLLLDKLIEALPLPEGQHADTLEQRMELLVNLNQNYKMRVLISKSGNMRIEAHPLPPSPVISSDMQKYFICTLLSGFLDGTDAWDIYVDTKPIVISPFTTFKTTKREHYNQARSRMEELAVAAGTAGNKKEILVYNEAFQLMEGSITSVAIKQYINDKEYRFVTPFLTSGCLCGVMRHFLIQKGLIQEYAIDVRDLKVGDVILIFNGVMGCVKGIIRQTPKFEK</sequence>
<dbReference type="Gene3D" id="3.30.470.10">
    <property type="match status" value="1"/>
</dbReference>
<protein>
    <submittedName>
        <fullName evidence="2">HCL299Cp</fullName>
    </submittedName>
</protein>
<dbReference type="Gene3D" id="3.20.10.10">
    <property type="entry name" value="D-amino Acid Aminotransferase, subunit A, domain 2"/>
    <property type="match status" value="1"/>
</dbReference>
<evidence type="ECO:0000256" key="1">
    <source>
        <dbReference type="ARBA" id="ARBA00009320"/>
    </source>
</evidence>
<dbReference type="RefSeq" id="XP_017986848.1">
    <property type="nucleotide sequence ID" value="XM_018131264.1"/>
</dbReference>
<organism evidence="2 3">
    <name type="scientific">Eremothecium sinecaudum</name>
    <dbReference type="NCBI Taxonomy" id="45286"/>
    <lineage>
        <taxon>Eukaryota</taxon>
        <taxon>Fungi</taxon>
        <taxon>Dikarya</taxon>
        <taxon>Ascomycota</taxon>
        <taxon>Saccharomycotina</taxon>
        <taxon>Saccharomycetes</taxon>
        <taxon>Saccharomycetales</taxon>
        <taxon>Saccharomycetaceae</taxon>
        <taxon>Eremothecium</taxon>
    </lineage>
</organism>
<dbReference type="STRING" id="45286.A0A109UZ67"/>
<reference evidence="2 3" key="1">
    <citation type="submission" date="2016-01" db="EMBL/GenBank/DDBJ databases">
        <title>Genome sequence of the yeast Holleya sinecauda.</title>
        <authorList>
            <person name="Dietrich F.S."/>
        </authorList>
    </citation>
    <scope>NUCLEOTIDE SEQUENCE [LARGE SCALE GENOMIC DNA]</scope>
    <source>
        <strain evidence="2 3">ATCC 58844</strain>
    </source>
</reference>
<comment type="similarity">
    <text evidence="1">Belongs to the class-IV pyridoxal-phosphate-dependent aminotransferase family.</text>
</comment>
<dbReference type="InterPro" id="IPR036038">
    <property type="entry name" value="Aminotransferase-like"/>
</dbReference>
<name>A0A109UZ67_9SACH</name>
<dbReference type="Pfam" id="PF01063">
    <property type="entry name" value="Aminotran_4"/>
    <property type="match status" value="1"/>
</dbReference>
<dbReference type="PANTHER" id="PTHR42743">
    <property type="entry name" value="AMINO-ACID AMINOTRANSFERASE"/>
    <property type="match status" value="1"/>
</dbReference>
<dbReference type="OrthoDB" id="5288718at2759"/>
<dbReference type="InterPro" id="IPR043131">
    <property type="entry name" value="BCAT-like_N"/>
</dbReference>
<keyword evidence="3" id="KW-1185">Reference proteome</keyword>
<dbReference type="Proteomes" id="UP000243052">
    <property type="component" value="Chromosome iii"/>
</dbReference>
<evidence type="ECO:0000313" key="2">
    <source>
        <dbReference type="EMBL" id="AMD19852.1"/>
    </source>
</evidence>
<dbReference type="PANTHER" id="PTHR42743:SF11">
    <property type="entry name" value="AMINODEOXYCHORISMATE LYASE"/>
    <property type="match status" value="1"/>
</dbReference>